<keyword evidence="8" id="KW-0411">Iron-sulfur</keyword>
<dbReference type="PROSITE" id="PS51085">
    <property type="entry name" value="2FE2S_FER_2"/>
    <property type="match status" value="1"/>
</dbReference>
<evidence type="ECO:0000313" key="12">
    <source>
        <dbReference type="Proteomes" id="UP000297890"/>
    </source>
</evidence>
<gene>
    <name evidence="11" type="primary">fdx</name>
    <name evidence="11" type="ORF">E4680_09050</name>
</gene>
<comment type="caution">
    <text evidence="11">The sequence shown here is derived from an EMBL/GenBank/DDBJ whole genome shotgun (WGS) entry which is preliminary data.</text>
</comment>
<dbReference type="PRINTS" id="PR00355">
    <property type="entry name" value="ADRENODOXIN"/>
</dbReference>
<dbReference type="InterPro" id="IPR011536">
    <property type="entry name" value="Fdx_isc"/>
</dbReference>
<dbReference type="EMBL" id="SRIO01000011">
    <property type="protein sequence ID" value="TFZ82162.1"/>
    <property type="molecule type" value="Genomic_DNA"/>
</dbReference>
<dbReference type="InterPro" id="IPR001041">
    <property type="entry name" value="2Fe-2S_ferredoxin-type"/>
</dbReference>
<dbReference type="NCBIfam" id="TIGR02007">
    <property type="entry name" value="fdx_isc"/>
    <property type="match status" value="1"/>
</dbReference>
<evidence type="ECO:0000259" key="10">
    <source>
        <dbReference type="PROSITE" id="PS51085"/>
    </source>
</evidence>
<dbReference type="AlphaFoldDB" id="A0A4Z0F7F2"/>
<comment type="cofactor">
    <cofactor evidence="9">
        <name>[2Fe-2S] cluster</name>
        <dbReference type="ChEBI" id="CHEBI:190135"/>
    </cofactor>
</comment>
<evidence type="ECO:0000256" key="4">
    <source>
        <dbReference type="ARBA" id="ARBA00022714"/>
    </source>
</evidence>
<feature type="domain" description="2Fe-2S ferredoxin-type" evidence="10">
    <location>
        <begin position="2"/>
        <end position="105"/>
    </location>
</feature>
<keyword evidence="3" id="KW-0813">Transport</keyword>
<evidence type="ECO:0000256" key="8">
    <source>
        <dbReference type="ARBA" id="ARBA00023014"/>
    </source>
</evidence>
<dbReference type="PANTHER" id="PTHR23426">
    <property type="entry name" value="FERREDOXIN/ADRENODOXIN"/>
    <property type="match status" value="1"/>
</dbReference>
<protein>
    <recommendedName>
        <fullName evidence="2">2Fe-2S ferredoxin</fullName>
    </recommendedName>
</protein>
<dbReference type="OrthoDB" id="9793027at2"/>
<evidence type="ECO:0000256" key="2">
    <source>
        <dbReference type="ARBA" id="ARBA00019395"/>
    </source>
</evidence>
<dbReference type="Pfam" id="PF00111">
    <property type="entry name" value="Fer2"/>
    <property type="match status" value="1"/>
</dbReference>
<dbReference type="GO" id="GO:0051537">
    <property type="term" value="F:2 iron, 2 sulfur cluster binding"/>
    <property type="evidence" value="ECO:0007669"/>
    <property type="project" value="UniProtKB-KW"/>
</dbReference>
<dbReference type="InterPro" id="IPR018298">
    <property type="entry name" value="Adrenodoxin_Fe-S_BS"/>
</dbReference>
<dbReference type="GO" id="GO:0005829">
    <property type="term" value="C:cytosol"/>
    <property type="evidence" value="ECO:0007669"/>
    <property type="project" value="TreeGrafter"/>
</dbReference>
<evidence type="ECO:0000313" key="11">
    <source>
        <dbReference type="EMBL" id="TFZ82162.1"/>
    </source>
</evidence>
<dbReference type="InterPro" id="IPR012675">
    <property type="entry name" value="Beta-grasp_dom_sf"/>
</dbReference>
<comment type="similarity">
    <text evidence="1">Belongs to the adrenodoxin/putidaredoxin family.</text>
</comment>
<sequence length="112" mass="12252">MTRLTVLPHPELCPEGAEVEAAPGVRLSDALLKAGVEIEHACEKACVCTTCHVVIRNGFESLRAASDDEEDQLGKAWGLEPTSRLSCQVRVPQSGALVVEIPRYSRNFVREH</sequence>
<keyword evidence="7" id="KW-0408">Iron</keyword>
<organism evidence="11 12">
    <name type="scientific">Candidatus Macondimonas diazotrophica</name>
    <dbReference type="NCBI Taxonomy" id="2305248"/>
    <lineage>
        <taxon>Bacteria</taxon>
        <taxon>Pseudomonadati</taxon>
        <taxon>Pseudomonadota</taxon>
        <taxon>Gammaproteobacteria</taxon>
        <taxon>Chromatiales</taxon>
        <taxon>Ectothiorhodospiraceae</taxon>
        <taxon>Candidatus Macondimonas</taxon>
    </lineage>
</organism>
<name>A0A4Z0F7F2_9GAMM</name>
<keyword evidence="12" id="KW-1185">Reference proteome</keyword>
<dbReference type="PROSITE" id="PS00814">
    <property type="entry name" value="ADX"/>
    <property type="match status" value="1"/>
</dbReference>
<evidence type="ECO:0000256" key="6">
    <source>
        <dbReference type="ARBA" id="ARBA00022982"/>
    </source>
</evidence>
<dbReference type="InterPro" id="IPR036010">
    <property type="entry name" value="2Fe-2S_ferredoxin-like_sf"/>
</dbReference>
<dbReference type="GO" id="GO:0009055">
    <property type="term" value="F:electron transfer activity"/>
    <property type="evidence" value="ECO:0007669"/>
    <property type="project" value="InterPro"/>
</dbReference>
<dbReference type="Gene3D" id="3.10.20.30">
    <property type="match status" value="1"/>
</dbReference>
<dbReference type="CDD" id="cd00207">
    <property type="entry name" value="fer2"/>
    <property type="match status" value="1"/>
</dbReference>
<evidence type="ECO:0000256" key="9">
    <source>
        <dbReference type="ARBA" id="ARBA00034078"/>
    </source>
</evidence>
<keyword evidence="6" id="KW-0249">Electron transport</keyword>
<dbReference type="InterPro" id="IPR001055">
    <property type="entry name" value="Adrenodoxin-like"/>
</dbReference>
<evidence type="ECO:0000256" key="1">
    <source>
        <dbReference type="ARBA" id="ARBA00010914"/>
    </source>
</evidence>
<evidence type="ECO:0000256" key="7">
    <source>
        <dbReference type="ARBA" id="ARBA00023004"/>
    </source>
</evidence>
<dbReference type="Proteomes" id="UP000297890">
    <property type="component" value="Unassembled WGS sequence"/>
</dbReference>
<dbReference type="PANTHER" id="PTHR23426:SF65">
    <property type="entry name" value="FERREDOXIN-2, MITOCHONDRIAL"/>
    <property type="match status" value="1"/>
</dbReference>
<proteinExistence type="inferred from homology"/>
<reference evidence="11 12" key="1">
    <citation type="journal article" date="2019" name="ISME J.">
        <title>Candidatus Macondimonas diazotrophica, a novel gammaproteobacterial genus dominating crude-oil-contaminated coastal sediments.</title>
        <authorList>
            <person name="Karthikeyan S."/>
            <person name="Konstantinidis K."/>
        </authorList>
    </citation>
    <scope>NUCLEOTIDE SEQUENCE [LARGE SCALE GENOMIC DNA]</scope>
    <source>
        <strain evidence="11 12">KTK01</strain>
    </source>
</reference>
<keyword evidence="5" id="KW-0479">Metal-binding</keyword>
<accession>A0A4Z0F7F2</accession>
<dbReference type="GO" id="GO:0140647">
    <property type="term" value="P:P450-containing electron transport chain"/>
    <property type="evidence" value="ECO:0007669"/>
    <property type="project" value="InterPro"/>
</dbReference>
<evidence type="ECO:0000256" key="5">
    <source>
        <dbReference type="ARBA" id="ARBA00022723"/>
    </source>
</evidence>
<dbReference type="GO" id="GO:0046872">
    <property type="term" value="F:metal ion binding"/>
    <property type="evidence" value="ECO:0007669"/>
    <property type="project" value="UniProtKB-KW"/>
</dbReference>
<keyword evidence="4" id="KW-0001">2Fe-2S</keyword>
<dbReference type="SUPFAM" id="SSF54292">
    <property type="entry name" value="2Fe-2S ferredoxin-like"/>
    <property type="match status" value="1"/>
</dbReference>
<evidence type="ECO:0000256" key="3">
    <source>
        <dbReference type="ARBA" id="ARBA00022448"/>
    </source>
</evidence>
<dbReference type="RefSeq" id="WP_135282090.1">
    <property type="nucleotide sequence ID" value="NZ_SRIO01000011.1"/>
</dbReference>